<feature type="transmembrane region" description="Helical" evidence="14">
    <location>
        <begin position="96"/>
        <end position="118"/>
    </location>
</feature>
<keyword evidence="3" id="KW-1003">Cell membrane</keyword>
<sequence length="554" mass="62992">MNDTESDALLWGPQHDPLYIVLPVTIIYIIILVTGCIGNLCTCVVIARNKHMHTATNYYLFSLAVSDLLMLFWGIPSEIIYIWHKYPYLFDETVCIMVSFLSETSANATVLTITAFTVERYIAICHPFLSHTFSKLSRAIKIIIGIWVVALVFGYLQAVQYGVVIGKNDYDEYEPSLSVCTLKNIYIAYSFELSFLVFFAIPMTLILILYVLIGVRLHKSTITRNSNVGTPCNGGRDEAYHRTDHGKATRRVVKMLVAVVVAFFICWAPFQFQRLMTRYMPSPQKASLKMTIEVITYVSGIMYYASTTVNPFLYNIMSLKFRAAFKDTLRRIISRRDDRRMSGDLSASVGANAKLTYSALIRKSSKNHYINSNNSFSSGIYVDVLPDLSKRPLVVSFKKHKVENNVNGNGGKGKDLLDPKLQHCYHNDFELEYMMKETRKNSVEESFCESEFIMGPAYDTGNSMASLNMVNSLNRITREQDRQSRSNKGLHTCEEGAESQRQKKLSKIRNLFRQCKSKSGQSHSCTNSSEVHDRVDDMDRVKKSNSVPCFSEKL</sequence>
<evidence type="ECO:0000256" key="2">
    <source>
        <dbReference type="ARBA" id="ARBA00010663"/>
    </source>
</evidence>
<dbReference type="InterPro" id="IPR000276">
    <property type="entry name" value="GPCR_Rhodpsn"/>
</dbReference>
<organism evidence="16">
    <name type="scientific">Cacopsylla melanoneura</name>
    <dbReference type="NCBI Taxonomy" id="428564"/>
    <lineage>
        <taxon>Eukaryota</taxon>
        <taxon>Metazoa</taxon>
        <taxon>Ecdysozoa</taxon>
        <taxon>Arthropoda</taxon>
        <taxon>Hexapoda</taxon>
        <taxon>Insecta</taxon>
        <taxon>Pterygota</taxon>
        <taxon>Neoptera</taxon>
        <taxon>Paraneoptera</taxon>
        <taxon>Hemiptera</taxon>
        <taxon>Sternorrhyncha</taxon>
        <taxon>Psylloidea</taxon>
        <taxon>Psyllidae</taxon>
        <taxon>Psyllinae</taxon>
        <taxon>Cacopsylla</taxon>
    </lineage>
</organism>
<dbReference type="GO" id="GO:0001607">
    <property type="term" value="F:neuromedin U receptor activity"/>
    <property type="evidence" value="ECO:0007669"/>
    <property type="project" value="InterPro"/>
</dbReference>
<dbReference type="EMBL" id="HBUF01430233">
    <property type="protein sequence ID" value="CAG6741834.1"/>
    <property type="molecule type" value="Transcribed_RNA"/>
</dbReference>
<feature type="transmembrane region" description="Helical" evidence="14">
    <location>
        <begin position="20"/>
        <end position="46"/>
    </location>
</feature>
<feature type="transmembrane region" description="Helical" evidence="14">
    <location>
        <begin position="290"/>
        <end position="313"/>
    </location>
</feature>
<keyword evidence="7 14" id="KW-0472">Membrane</keyword>
<evidence type="ECO:0000259" key="15">
    <source>
        <dbReference type="PROSITE" id="PS50262"/>
    </source>
</evidence>
<keyword evidence="8" id="KW-1015">Disulfide bond</keyword>
<name>A0A8D8W1N5_9HEMI</name>
<feature type="transmembrane region" description="Helical" evidence="14">
    <location>
        <begin position="139"/>
        <end position="158"/>
    </location>
</feature>
<dbReference type="GO" id="GO:0005886">
    <property type="term" value="C:plasma membrane"/>
    <property type="evidence" value="ECO:0007669"/>
    <property type="project" value="UniProtKB-SubCell"/>
</dbReference>
<dbReference type="EMBL" id="HBUF01606229">
    <property type="protein sequence ID" value="CAG6777617.1"/>
    <property type="molecule type" value="Transcribed_RNA"/>
</dbReference>
<feature type="domain" description="G-protein coupled receptors family 1 profile" evidence="15">
    <location>
        <begin position="38"/>
        <end position="314"/>
    </location>
</feature>
<dbReference type="Gene3D" id="1.20.1070.10">
    <property type="entry name" value="Rhodopsin 7-helix transmembrane proteins"/>
    <property type="match status" value="1"/>
</dbReference>
<feature type="compositionally biased region" description="Polar residues" evidence="13">
    <location>
        <begin position="517"/>
        <end position="529"/>
    </location>
</feature>
<accession>A0A8D8W1N5</accession>
<dbReference type="EMBL" id="HBUF01606230">
    <property type="protein sequence ID" value="CAG6777618.1"/>
    <property type="molecule type" value="Transcribed_RNA"/>
</dbReference>
<evidence type="ECO:0000256" key="13">
    <source>
        <dbReference type="SAM" id="MobiDB-lite"/>
    </source>
</evidence>
<evidence type="ECO:0000256" key="11">
    <source>
        <dbReference type="ARBA" id="ARBA00023224"/>
    </source>
</evidence>
<dbReference type="EMBL" id="HBUF01118238">
    <property type="protein sequence ID" value="CAG6641599.1"/>
    <property type="molecule type" value="Transcribed_RNA"/>
</dbReference>
<feature type="compositionally biased region" description="Basic and acidic residues" evidence="13">
    <location>
        <begin position="491"/>
        <end position="501"/>
    </location>
</feature>
<dbReference type="PANTHER" id="PTHR24243:SF208">
    <property type="entry name" value="PYROKININ-1 RECEPTOR"/>
    <property type="match status" value="1"/>
</dbReference>
<keyword evidence="11 12" id="KW-0807">Transducer</keyword>
<evidence type="ECO:0000256" key="14">
    <source>
        <dbReference type="SAM" id="Phobius"/>
    </source>
</evidence>
<keyword evidence="6 12" id="KW-0297">G-protein coupled receptor</keyword>
<feature type="transmembrane region" description="Helical" evidence="14">
    <location>
        <begin position="58"/>
        <end position="76"/>
    </location>
</feature>
<evidence type="ECO:0000256" key="8">
    <source>
        <dbReference type="ARBA" id="ARBA00023157"/>
    </source>
</evidence>
<proteinExistence type="inferred from homology"/>
<dbReference type="EMBL" id="HBUF01264558">
    <property type="protein sequence ID" value="CAG6683784.1"/>
    <property type="molecule type" value="Transcribed_RNA"/>
</dbReference>
<evidence type="ECO:0000256" key="1">
    <source>
        <dbReference type="ARBA" id="ARBA00004651"/>
    </source>
</evidence>
<dbReference type="PRINTS" id="PR01565">
    <property type="entry name" value="NEUROMEDINUR"/>
</dbReference>
<dbReference type="PROSITE" id="PS50262">
    <property type="entry name" value="G_PROTEIN_RECEP_F1_2"/>
    <property type="match status" value="1"/>
</dbReference>
<evidence type="ECO:0000256" key="12">
    <source>
        <dbReference type="RuleBase" id="RU000688"/>
    </source>
</evidence>
<dbReference type="EMBL" id="HBUF01606231">
    <property type="protein sequence ID" value="CAG6777619.1"/>
    <property type="molecule type" value="Transcribed_RNA"/>
</dbReference>
<dbReference type="InterPro" id="IPR017452">
    <property type="entry name" value="GPCR_Rhodpsn_7TM"/>
</dbReference>
<comment type="similarity">
    <text evidence="2 12">Belongs to the G-protein coupled receptor 1 family.</text>
</comment>
<evidence type="ECO:0000256" key="3">
    <source>
        <dbReference type="ARBA" id="ARBA00022475"/>
    </source>
</evidence>
<evidence type="ECO:0000256" key="10">
    <source>
        <dbReference type="ARBA" id="ARBA00023180"/>
    </source>
</evidence>
<evidence type="ECO:0000313" key="16">
    <source>
        <dbReference type="EMBL" id="CAG6641599.1"/>
    </source>
</evidence>
<dbReference type="EMBL" id="HBUF01264557">
    <property type="protein sequence ID" value="CAG6683783.1"/>
    <property type="molecule type" value="Transcribed_RNA"/>
</dbReference>
<dbReference type="PRINTS" id="PR00237">
    <property type="entry name" value="GPCRRHODOPSN"/>
</dbReference>
<dbReference type="InterPro" id="IPR005390">
    <property type="entry name" value="NeuromedU_rcpt"/>
</dbReference>
<dbReference type="PANTHER" id="PTHR24243">
    <property type="entry name" value="G-PROTEIN COUPLED RECEPTOR"/>
    <property type="match status" value="1"/>
</dbReference>
<evidence type="ECO:0000256" key="5">
    <source>
        <dbReference type="ARBA" id="ARBA00022989"/>
    </source>
</evidence>
<comment type="subcellular location">
    <subcellularLocation>
        <location evidence="1">Cell membrane</location>
        <topology evidence="1">Multi-pass membrane protein</topology>
    </subcellularLocation>
</comment>
<feature type="region of interest" description="Disordered" evidence="13">
    <location>
        <begin position="517"/>
        <end position="539"/>
    </location>
</feature>
<dbReference type="SMART" id="SM01381">
    <property type="entry name" value="7TM_GPCR_Srsx"/>
    <property type="match status" value="1"/>
</dbReference>
<keyword evidence="10" id="KW-0325">Glycoprotein</keyword>
<keyword evidence="4 12" id="KW-0812">Transmembrane</keyword>
<keyword evidence="16" id="KW-0527">Neuropeptide</keyword>
<dbReference type="AlphaFoldDB" id="A0A8D8W1N5"/>
<feature type="region of interest" description="Disordered" evidence="13">
    <location>
        <begin position="478"/>
        <end position="501"/>
    </location>
</feature>
<keyword evidence="9 12" id="KW-0675">Receptor</keyword>
<dbReference type="PROSITE" id="PS00237">
    <property type="entry name" value="G_PROTEIN_RECEP_F1_1"/>
    <property type="match status" value="1"/>
</dbReference>
<evidence type="ECO:0000256" key="9">
    <source>
        <dbReference type="ARBA" id="ARBA00023170"/>
    </source>
</evidence>
<dbReference type="Pfam" id="PF00001">
    <property type="entry name" value="7tm_1"/>
    <property type="match status" value="1"/>
</dbReference>
<protein>
    <submittedName>
        <fullName evidence="16">Neuropeptides capa receptor</fullName>
    </submittedName>
</protein>
<keyword evidence="5 14" id="KW-1133">Transmembrane helix</keyword>
<dbReference type="SUPFAM" id="SSF81321">
    <property type="entry name" value="Family A G protein-coupled receptor-like"/>
    <property type="match status" value="1"/>
</dbReference>
<dbReference type="EMBL" id="HBUF01118237">
    <property type="protein sequence ID" value="CAG6641597.1"/>
    <property type="molecule type" value="Transcribed_RNA"/>
</dbReference>
<feature type="transmembrane region" description="Helical" evidence="14">
    <location>
        <begin position="193"/>
        <end position="215"/>
    </location>
</feature>
<evidence type="ECO:0000256" key="7">
    <source>
        <dbReference type="ARBA" id="ARBA00023136"/>
    </source>
</evidence>
<feature type="compositionally biased region" description="Basic and acidic residues" evidence="13">
    <location>
        <begin position="530"/>
        <end position="539"/>
    </location>
</feature>
<reference evidence="16" key="1">
    <citation type="submission" date="2021-05" db="EMBL/GenBank/DDBJ databases">
        <authorList>
            <person name="Alioto T."/>
            <person name="Alioto T."/>
            <person name="Gomez Garrido J."/>
        </authorList>
    </citation>
    <scope>NUCLEOTIDE SEQUENCE</scope>
</reference>
<evidence type="ECO:0000256" key="6">
    <source>
        <dbReference type="ARBA" id="ARBA00023040"/>
    </source>
</evidence>
<feature type="transmembrane region" description="Helical" evidence="14">
    <location>
        <begin position="252"/>
        <end position="270"/>
    </location>
</feature>
<evidence type="ECO:0000256" key="4">
    <source>
        <dbReference type="ARBA" id="ARBA00022692"/>
    </source>
</evidence>